<dbReference type="InterPro" id="IPR029064">
    <property type="entry name" value="Ribosomal_eL30-like_sf"/>
</dbReference>
<reference evidence="1 3" key="1">
    <citation type="journal article" date="2007" name="Nature">
        <title>Evolution of genes and genomes on the Drosophila phylogeny.</title>
        <authorList>
            <consortium name="Drosophila 12 Genomes Consortium"/>
            <person name="Clark A.G."/>
            <person name="Eisen M.B."/>
            <person name="Smith D.R."/>
            <person name="Bergman C.M."/>
            <person name="Oliver B."/>
            <person name="Markow T.A."/>
            <person name="Kaufman T.C."/>
            <person name="Kellis M."/>
            <person name="Gelbart W."/>
            <person name="Iyer V.N."/>
            <person name="Pollard D.A."/>
            <person name="Sackton T.B."/>
            <person name="Larracuente A.M."/>
            <person name="Singh N.D."/>
            <person name="Abad J.P."/>
            <person name="Abt D.N."/>
            <person name="Adryan B."/>
            <person name="Aguade M."/>
            <person name="Akashi H."/>
            <person name="Anderson W.W."/>
            <person name="Aquadro C.F."/>
            <person name="Ardell D.H."/>
            <person name="Arguello R."/>
            <person name="Artieri C.G."/>
            <person name="Barbash D.A."/>
            <person name="Barker D."/>
            <person name="Barsanti P."/>
            <person name="Batterham P."/>
            <person name="Batzoglou S."/>
            <person name="Begun D."/>
            <person name="Bhutkar A."/>
            <person name="Blanco E."/>
            <person name="Bosak S.A."/>
            <person name="Bradley R.K."/>
            <person name="Brand A.D."/>
            <person name="Brent M.R."/>
            <person name="Brooks A.N."/>
            <person name="Brown R.H."/>
            <person name="Butlin R.K."/>
            <person name="Caggese C."/>
            <person name="Calvi B.R."/>
            <person name="Bernardo de Carvalho A."/>
            <person name="Caspi A."/>
            <person name="Castrezana S."/>
            <person name="Celniker S.E."/>
            <person name="Chang J.L."/>
            <person name="Chapple C."/>
            <person name="Chatterji S."/>
            <person name="Chinwalla A."/>
            <person name="Civetta A."/>
            <person name="Clifton S.W."/>
            <person name="Comeron J.M."/>
            <person name="Costello J.C."/>
            <person name="Coyne J.A."/>
            <person name="Daub J."/>
            <person name="David R.G."/>
            <person name="Delcher A.L."/>
            <person name="Delehaunty K."/>
            <person name="Do C.B."/>
            <person name="Ebling H."/>
            <person name="Edwards K."/>
            <person name="Eickbush T."/>
            <person name="Evans J.D."/>
            <person name="Filipski A."/>
            <person name="Findeiss S."/>
            <person name="Freyhult E."/>
            <person name="Fulton L."/>
            <person name="Fulton R."/>
            <person name="Garcia A.C."/>
            <person name="Gardiner A."/>
            <person name="Garfield D.A."/>
            <person name="Garvin B.E."/>
            <person name="Gibson G."/>
            <person name="Gilbert D."/>
            <person name="Gnerre S."/>
            <person name="Godfrey J."/>
            <person name="Good R."/>
            <person name="Gotea V."/>
            <person name="Gravely B."/>
            <person name="Greenberg A.J."/>
            <person name="Griffiths-Jones S."/>
            <person name="Gross S."/>
            <person name="Guigo R."/>
            <person name="Gustafson E.A."/>
            <person name="Haerty W."/>
            <person name="Hahn M.W."/>
            <person name="Halligan D.L."/>
            <person name="Halpern A.L."/>
            <person name="Halter G.M."/>
            <person name="Han M.V."/>
            <person name="Heger A."/>
            <person name="Hillier L."/>
            <person name="Hinrichs A.S."/>
            <person name="Holmes I."/>
            <person name="Hoskins R.A."/>
            <person name="Hubisz M.J."/>
            <person name="Hultmark D."/>
            <person name="Huntley M.A."/>
            <person name="Jaffe D.B."/>
            <person name="Jagadeeshan S."/>
            <person name="Jeck W.R."/>
            <person name="Johnson J."/>
            <person name="Jones C.D."/>
            <person name="Jordan W.C."/>
            <person name="Karpen G.H."/>
            <person name="Kataoka E."/>
            <person name="Keightley P.D."/>
            <person name="Kheradpour P."/>
            <person name="Kirkness E.F."/>
            <person name="Koerich L.B."/>
            <person name="Kristiansen K."/>
            <person name="Kudrna D."/>
            <person name="Kulathinal R.J."/>
            <person name="Kumar S."/>
            <person name="Kwok R."/>
            <person name="Lander E."/>
            <person name="Langley C.H."/>
            <person name="Lapoint R."/>
            <person name="Lazzaro B.P."/>
            <person name="Lee S.J."/>
            <person name="Levesque L."/>
            <person name="Li R."/>
            <person name="Lin C.F."/>
            <person name="Lin M.F."/>
            <person name="Lindblad-Toh K."/>
            <person name="Llopart A."/>
            <person name="Long M."/>
            <person name="Low L."/>
            <person name="Lozovsky E."/>
            <person name="Lu J."/>
            <person name="Luo M."/>
            <person name="Machado C.A."/>
            <person name="Makalowski W."/>
            <person name="Marzo M."/>
            <person name="Matsuda M."/>
            <person name="Matzkin L."/>
            <person name="McAllister B."/>
            <person name="McBride C.S."/>
            <person name="McKernan B."/>
            <person name="McKernan K."/>
            <person name="Mendez-Lago M."/>
            <person name="Minx P."/>
            <person name="Mollenhauer M.U."/>
            <person name="Montooth K."/>
            <person name="Mount S.M."/>
            <person name="Mu X."/>
            <person name="Myers E."/>
            <person name="Negre B."/>
            <person name="Newfeld S."/>
            <person name="Nielsen R."/>
            <person name="Noor M.A."/>
            <person name="O'Grady P."/>
            <person name="Pachter L."/>
            <person name="Papaceit M."/>
            <person name="Parisi M.J."/>
            <person name="Parisi M."/>
            <person name="Parts L."/>
            <person name="Pedersen J.S."/>
            <person name="Pesole G."/>
            <person name="Phillippy A.M."/>
            <person name="Ponting C.P."/>
            <person name="Pop M."/>
            <person name="Porcelli D."/>
            <person name="Powell J.R."/>
            <person name="Prohaska S."/>
            <person name="Pruitt K."/>
            <person name="Puig M."/>
            <person name="Quesneville H."/>
            <person name="Ram K.R."/>
            <person name="Rand D."/>
            <person name="Rasmussen M.D."/>
            <person name="Reed L.K."/>
            <person name="Reenan R."/>
            <person name="Reily A."/>
            <person name="Remington K.A."/>
            <person name="Rieger T.T."/>
            <person name="Ritchie M.G."/>
            <person name="Robin C."/>
            <person name="Rogers Y.H."/>
            <person name="Rohde C."/>
            <person name="Rozas J."/>
            <person name="Rubenfield M.J."/>
            <person name="Ruiz A."/>
            <person name="Russo S."/>
            <person name="Salzberg S.L."/>
            <person name="Sanchez-Gracia A."/>
            <person name="Saranga D.J."/>
            <person name="Sato H."/>
            <person name="Schaeffer S.W."/>
            <person name="Schatz M.C."/>
            <person name="Schlenke T."/>
            <person name="Schwartz R."/>
            <person name="Segarra C."/>
            <person name="Singh R.S."/>
            <person name="Sirot L."/>
            <person name="Sirota M."/>
            <person name="Sisneros N.B."/>
            <person name="Smith C.D."/>
            <person name="Smith T.F."/>
            <person name="Spieth J."/>
            <person name="Stage D.E."/>
            <person name="Stark A."/>
            <person name="Stephan W."/>
            <person name="Strausberg R.L."/>
            <person name="Strempel S."/>
            <person name="Sturgill D."/>
            <person name="Sutton G."/>
            <person name="Sutton G.G."/>
            <person name="Tao W."/>
            <person name="Teichmann S."/>
            <person name="Tobari Y.N."/>
            <person name="Tomimura Y."/>
            <person name="Tsolas J.M."/>
            <person name="Valente V.L."/>
            <person name="Venter E."/>
            <person name="Venter J.C."/>
            <person name="Vicario S."/>
            <person name="Vieira F.G."/>
            <person name="Vilella A.J."/>
            <person name="Villasante A."/>
            <person name="Walenz B."/>
            <person name="Wang J."/>
            <person name="Wasserman M."/>
            <person name="Watts T."/>
            <person name="Wilson D."/>
            <person name="Wilson R.K."/>
            <person name="Wing R.A."/>
            <person name="Wolfner M.F."/>
            <person name="Wong A."/>
            <person name="Wong G.K."/>
            <person name="Wu C.I."/>
            <person name="Wu G."/>
            <person name="Yamamoto D."/>
            <person name="Yang H.P."/>
            <person name="Yang S.P."/>
            <person name="Yorke J.A."/>
            <person name="Yoshida K."/>
            <person name="Zdobnov E."/>
            <person name="Zhang P."/>
            <person name="Zhang Y."/>
            <person name="Zimin A.V."/>
            <person name="Baldwin J."/>
            <person name="Abdouelleil A."/>
            <person name="Abdulkadir J."/>
            <person name="Abebe A."/>
            <person name="Abera B."/>
            <person name="Abreu J."/>
            <person name="Acer S.C."/>
            <person name="Aftuck L."/>
            <person name="Alexander A."/>
            <person name="An P."/>
            <person name="Anderson E."/>
            <person name="Anderson S."/>
            <person name="Arachi H."/>
            <person name="Azer M."/>
            <person name="Bachantsang P."/>
            <person name="Barry A."/>
            <person name="Bayul T."/>
            <person name="Berlin A."/>
            <person name="Bessette D."/>
            <person name="Bloom T."/>
            <person name="Blye J."/>
            <person name="Boguslavskiy L."/>
            <person name="Bonnet C."/>
            <person name="Boukhgalter B."/>
            <person name="Bourzgui I."/>
            <person name="Brown A."/>
            <person name="Cahill P."/>
            <person name="Channer S."/>
            <person name="Cheshatsang Y."/>
            <person name="Chuda L."/>
            <person name="Citroen M."/>
            <person name="Collymore A."/>
            <person name="Cooke P."/>
            <person name="Costello M."/>
            <person name="D'Aco K."/>
            <person name="Daza R."/>
            <person name="De Haan G."/>
            <person name="DeGray S."/>
            <person name="DeMaso C."/>
            <person name="Dhargay N."/>
            <person name="Dooley K."/>
            <person name="Dooley E."/>
            <person name="Doricent M."/>
            <person name="Dorje P."/>
            <person name="Dorjee K."/>
            <person name="Dupes A."/>
            <person name="Elong R."/>
            <person name="Falk J."/>
            <person name="Farina A."/>
            <person name="Faro S."/>
            <person name="Ferguson D."/>
            <person name="Fisher S."/>
            <person name="Foley C.D."/>
            <person name="Franke A."/>
            <person name="Friedrich D."/>
            <person name="Gadbois L."/>
            <person name="Gearin G."/>
            <person name="Gearin C.R."/>
            <person name="Giannoukos G."/>
            <person name="Goode T."/>
            <person name="Graham J."/>
            <person name="Grandbois E."/>
            <person name="Grewal S."/>
            <person name="Gyaltsen K."/>
            <person name="Hafez N."/>
            <person name="Hagos B."/>
            <person name="Hall J."/>
            <person name="Henson C."/>
            <person name="Hollinger A."/>
            <person name="Honan T."/>
            <person name="Huard M.D."/>
            <person name="Hughes L."/>
            <person name="Hurhula B."/>
            <person name="Husby M.E."/>
            <person name="Kamat A."/>
            <person name="Kanga B."/>
            <person name="Kashin S."/>
            <person name="Khazanovich D."/>
            <person name="Kisner P."/>
            <person name="Lance K."/>
            <person name="Lara M."/>
            <person name="Lee W."/>
            <person name="Lennon N."/>
            <person name="Letendre F."/>
            <person name="LeVine R."/>
            <person name="Lipovsky A."/>
            <person name="Liu X."/>
            <person name="Liu J."/>
            <person name="Liu S."/>
            <person name="Lokyitsang T."/>
            <person name="Lokyitsang Y."/>
            <person name="Lubonja R."/>
            <person name="Lui A."/>
            <person name="MacDonald P."/>
            <person name="Magnisalis V."/>
            <person name="Maru K."/>
            <person name="Matthews C."/>
            <person name="McCusker W."/>
            <person name="McDonough S."/>
            <person name="Mehta T."/>
            <person name="Meldrim J."/>
            <person name="Meneus L."/>
            <person name="Mihai O."/>
            <person name="Mihalev A."/>
            <person name="Mihova T."/>
            <person name="Mittelman R."/>
            <person name="Mlenga V."/>
            <person name="Montmayeur A."/>
            <person name="Mulrain L."/>
            <person name="Navidi A."/>
            <person name="Naylor J."/>
            <person name="Negash T."/>
            <person name="Nguyen T."/>
            <person name="Nguyen N."/>
            <person name="Nicol R."/>
            <person name="Norbu C."/>
            <person name="Norbu N."/>
            <person name="Novod N."/>
            <person name="O'Neill B."/>
            <person name="Osman S."/>
            <person name="Markiewicz E."/>
            <person name="Oyono O.L."/>
            <person name="Patti C."/>
            <person name="Phunkhang P."/>
            <person name="Pierre F."/>
            <person name="Priest M."/>
            <person name="Raghuraman S."/>
            <person name="Rege F."/>
            <person name="Reyes R."/>
            <person name="Rise C."/>
            <person name="Rogov P."/>
            <person name="Ross K."/>
            <person name="Ryan E."/>
            <person name="Settipalli S."/>
            <person name="Shea T."/>
            <person name="Sherpa N."/>
            <person name="Shi L."/>
            <person name="Shih D."/>
            <person name="Sparrow T."/>
            <person name="Spaulding J."/>
            <person name="Stalker J."/>
            <person name="Stange-Thomann N."/>
            <person name="Stavropoulos S."/>
            <person name="Stone C."/>
            <person name="Strader C."/>
            <person name="Tesfaye S."/>
            <person name="Thomson T."/>
            <person name="Thoulutsang Y."/>
            <person name="Thoulutsang D."/>
            <person name="Topham K."/>
            <person name="Topping I."/>
            <person name="Tsamla T."/>
            <person name="Vassiliev H."/>
            <person name="Vo A."/>
            <person name="Wangchuk T."/>
            <person name="Wangdi T."/>
            <person name="Weiand M."/>
            <person name="Wilkinson J."/>
            <person name="Wilson A."/>
            <person name="Yadav S."/>
            <person name="Young G."/>
            <person name="Yu Q."/>
            <person name="Zembek L."/>
            <person name="Zhong D."/>
            <person name="Zimmer A."/>
            <person name="Zwirko Z."/>
            <person name="Jaffe D.B."/>
            <person name="Alvarez P."/>
            <person name="Brockman W."/>
            <person name="Butler J."/>
            <person name="Chin C."/>
            <person name="Gnerre S."/>
            <person name="Grabherr M."/>
            <person name="Kleber M."/>
            <person name="Mauceli E."/>
            <person name="MacCallum I."/>
        </authorList>
    </citation>
    <scope>NUCLEOTIDE SEQUENCE [LARGE SCALE GENOMIC DNA]</scope>
    <source>
        <strain evidence="1">MSH-3</strain>
        <strain evidence="3">MSH-3 / Tucson 14011-0111.49</strain>
    </source>
</reference>
<name>B4GTE9_DROPE</name>
<gene>
    <name evidence="1" type="primary">Dper\GL14336</name>
    <name evidence="2" type="synonym">Dper\GL14337</name>
    <name evidence="1" type="ORF">Dper_GL14336</name>
    <name evidence="2" type="ORF">Dper_GL14337</name>
    <name evidence="1" type="ORF">GL14336</name>
    <name evidence="1" type="ORF">GL14337</name>
</gene>
<sequence length="96" mass="10548">MSLVAVHVADGDFECSCDDIVRAIMTGRAKLLLIAKSTPTWLSAQLMHLADIWHCPHMSYAHSLIKILNSHGIVVRTRYIVFTDAKAASDILTLAS</sequence>
<dbReference type="SUPFAM" id="SSF55315">
    <property type="entry name" value="L30e-like"/>
    <property type="match status" value="1"/>
</dbReference>
<protein>
    <submittedName>
        <fullName evidence="1">GL14336</fullName>
    </submittedName>
    <submittedName>
        <fullName evidence="2">GL14337</fullName>
    </submittedName>
</protein>
<accession>B4GTE9</accession>
<evidence type="ECO:0000313" key="1">
    <source>
        <dbReference type="EMBL" id="EDW25819.1"/>
    </source>
</evidence>
<dbReference type="Gene3D" id="3.30.1330.30">
    <property type="match status" value="1"/>
</dbReference>
<proteinExistence type="predicted"/>
<dbReference type="EMBL" id="CH479190">
    <property type="protein sequence ID" value="EDW25820.1"/>
    <property type="molecule type" value="Genomic_DNA"/>
</dbReference>
<dbReference type="OMA" id="LADIWHC"/>
<dbReference type="EMBL" id="CH479190">
    <property type="protein sequence ID" value="EDW25819.1"/>
    <property type="molecule type" value="Genomic_DNA"/>
</dbReference>
<dbReference type="Proteomes" id="UP000008744">
    <property type="component" value="Unassembled WGS sequence"/>
</dbReference>
<evidence type="ECO:0000313" key="2">
    <source>
        <dbReference type="EMBL" id="EDW25820.1"/>
    </source>
</evidence>
<evidence type="ECO:0000313" key="3">
    <source>
        <dbReference type="Proteomes" id="UP000008744"/>
    </source>
</evidence>
<dbReference type="AlphaFoldDB" id="B4GTE9"/>
<organism evidence="3">
    <name type="scientific">Drosophila persimilis</name>
    <name type="common">Fruit fly</name>
    <dbReference type="NCBI Taxonomy" id="7234"/>
    <lineage>
        <taxon>Eukaryota</taxon>
        <taxon>Metazoa</taxon>
        <taxon>Ecdysozoa</taxon>
        <taxon>Arthropoda</taxon>
        <taxon>Hexapoda</taxon>
        <taxon>Insecta</taxon>
        <taxon>Pterygota</taxon>
        <taxon>Neoptera</taxon>
        <taxon>Endopterygota</taxon>
        <taxon>Diptera</taxon>
        <taxon>Brachycera</taxon>
        <taxon>Muscomorpha</taxon>
        <taxon>Ephydroidea</taxon>
        <taxon>Drosophilidae</taxon>
        <taxon>Drosophila</taxon>
        <taxon>Sophophora</taxon>
    </lineage>
</organism>
<keyword evidence="3" id="KW-1185">Reference proteome</keyword>
<reference evidence="1" key="2">
    <citation type="submission" date="2008-06" db="EMBL/GenBank/DDBJ databases">
        <authorList>
            <consortium name="FlyBase"/>
        </authorList>
    </citation>
    <scope>NUCLEOTIDE SEQUENCE</scope>
    <source>
        <strain evidence="1">MSH-3</strain>
    </source>
</reference>
<dbReference type="HOGENOM" id="CLU_2361954_0_0_1"/>